<dbReference type="Gene3D" id="1.10.10.60">
    <property type="entry name" value="Homeodomain-like"/>
    <property type="match status" value="1"/>
</dbReference>
<evidence type="ECO:0008006" key="4">
    <source>
        <dbReference type="Google" id="ProtNLM"/>
    </source>
</evidence>
<feature type="region of interest" description="Disordered" evidence="1">
    <location>
        <begin position="484"/>
        <end position="510"/>
    </location>
</feature>
<reference evidence="2" key="1">
    <citation type="submission" date="2021-01" db="UniProtKB">
        <authorList>
            <consortium name="EnsemblPlants"/>
        </authorList>
    </citation>
    <scope>IDENTIFICATION</scope>
</reference>
<dbReference type="Gramene" id="Kaladp0617s0003.1.v1.1">
    <property type="protein sequence ID" value="Kaladp0617s0003.1.v1.1"/>
    <property type="gene ID" value="Kaladp0617s0003.v1.1"/>
</dbReference>
<organism evidence="2 3">
    <name type="scientific">Kalanchoe fedtschenkoi</name>
    <name type="common">Lavender scallops</name>
    <name type="synonym">South American air plant</name>
    <dbReference type="NCBI Taxonomy" id="63787"/>
    <lineage>
        <taxon>Eukaryota</taxon>
        <taxon>Viridiplantae</taxon>
        <taxon>Streptophyta</taxon>
        <taxon>Embryophyta</taxon>
        <taxon>Tracheophyta</taxon>
        <taxon>Spermatophyta</taxon>
        <taxon>Magnoliopsida</taxon>
        <taxon>eudicotyledons</taxon>
        <taxon>Gunneridae</taxon>
        <taxon>Pentapetalae</taxon>
        <taxon>Saxifragales</taxon>
        <taxon>Crassulaceae</taxon>
        <taxon>Kalanchoe</taxon>
    </lineage>
</organism>
<dbReference type="InterPro" id="IPR009057">
    <property type="entry name" value="Homeodomain-like_sf"/>
</dbReference>
<feature type="region of interest" description="Disordered" evidence="1">
    <location>
        <begin position="367"/>
        <end position="395"/>
    </location>
</feature>
<feature type="compositionally biased region" description="Acidic residues" evidence="1">
    <location>
        <begin position="492"/>
        <end position="510"/>
    </location>
</feature>
<proteinExistence type="predicted"/>
<evidence type="ECO:0000313" key="3">
    <source>
        <dbReference type="Proteomes" id="UP000594263"/>
    </source>
</evidence>
<dbReference type="SUPFAM" id="SSF46689">
    <property type="entry name" value="Homeodomain-like"/>
    <property type="match status" value="1"/>
</dbReference>
<feature type="compositionally biased region" description="Polar residues" evidence="1">
    <location>
        <begin position="60"/>
        <end position="83"/>
    </location>
</feature>
<sequence length="510" mass="56779">MSRRKSFAQVEQSLINLRRSPRFGAQNEAHLRQNLRNPNLEPGRRFPNIGNLKTAEDSETPNLESLRNQAPPSSTARNCVSPISGSGNGNGGADQCVVGGNRKEQEGMCFGSELRRSRRLGKLCAEHSDGLTYNKSSAEVRTAGRSENGCTERSGLRRSSRLSSQKISYIDAEPKLDSVFVEIAENEYVSSEQLDKKNRRRCSSPVGSQEEIREAGHDNEGEKAEAGKRKRNRGKGANGVVPGWTKEQEMALERAYLAMKPTPHFWKKVSKMVGKSAQECFDRINYDSNTPIGPRHRSRVKKKTSPSASCSSLSASKLLCRPIATKKRKTHLSQKKVRELLQKHCTLEKDYEGDLFSVLEGNIGSPLRVSQQTSGSGVCTPQIESPRKGSSSFSTRKKSVSRFSSAAQLISPPVLKPVKNKALHEKYIDQLHCRDAKRRAEFTRAKKTTVGKENLTTSCNQKPNIVKAAKHALESDARDVIRQFQQLQNSPSEDEDDDIQLVDEENEDEL</sequence>
<dbReference type="PANTHER" id="PTHR14000:SF17">
    <property type="entry name" value="MYB-LIKE DOMAIN-CONTAINING PROTEIN"/>
    <property type="match status" value="1"/>
</dbReference>
<feature type="compositionally biased region" description="Polar residues" evidence="1">
    <location>
        <begin position="368"/>
        <end position="383"/>
    </location>
</feature>
<feature type="compositionally biased region" description="Basic and acidic residues" evidence="1">
    <location>
        <begin position="210"/>
        <end position="227"/>
    </location>
</feature>
<evidence type="ECO:0000256" key="1">
    <source>
        <dbReference type="SAM" id="MobiDB-lite"/>
    </source>
</evidence>
<accession>A0A7N0VDL6</accession>
<feature type="region of interest" description="Disordered" evidence="1">
    <location>
        <begin position="138"/>
        <end position="158"/>
    </location>
</feature>
<dbReference type="AlphaFoldDB" id="A0A7N0VDL6"/>
<dbReference type="Proteomes" id="UP000594263">
    <property type="component" value="Unplaced"/>
</dbReference>
<evidence type="ECO:0000313" key="2">
    <source>
        <dbReference type="EnsemblPlants" id="Kaladp0617s0003.1.v1.1"/>
    </source>
</evidence>
<keyword evidence="3" id="KW-1185">Reference proteome</keyword>
<feature type="region of interest" description="Disordered" evidence="1">
    <location>
        <begin position="192"/>
        <end position="241"/>
    </location>
</feature>
<feature type="region of interest" description="Disordered" evidence="1">
    <location>
        <begin position="32"/>
        <end position="98"/>
    </location>
</feature>
<name>A0A7N0VDL6_KALFE</name>
<dbReference type="PANTHER" id="PTHR14000">
    <property type="entry name" value="FINGER CCCH DOMAIN PROTEIN, PUTATIVE (DUF3755)-RELATED"/>
    <property type="match status" value="1"/>
</dbReference>
<dbReference type="EnsemblPlants" id="Kaladp0617s0003.1.v1.1">
    <property type="protein sequence ID" value="Kaladp0617s0003.1.v1.1"/>
    <property type="gene ID" value="Kaladp0617s0003.v1.1"/>
</dbReference>
<protein>
    <recommendedName>
        <fullName evidence="4">Myb-like domain-containing protein</fullName>
    </recommendedName>
</protein>